<evidence type="ECO:0000313" key="3">
    <source>
        <dbReference type="Proteomes" id="UP000053342"/>
    </source>
</evidence>
<dbReference type="RefSeq" id="XP_016258198.1">
    <property type="nucleotide sequence ID" value="XM_016411444.1"/>
</dbReference>
<name>A0A0D2BKV2_9EURO</name>
<dbReference type="STRING" id="215243.A0A0D2BKV2"/>
<feature type="region of interest" description="Disordered" evidence="1">
    <location>
        <begin position="705"/>
        <end position="755"/>
    </location>
</feature>
<feature type="region of interest" description="Disordered" evidence="1">
    <location>
        <begin position="277"/>
        <end position="307"/>
    </location>
</feature>
<keyword evidence="3" id="KW-1185">Reference proteome</keyword>
<feature type="compositionally biased region" description="Polar residues" evidence="1">
    <location>
        <begin position="20"/>
        <end position="33"/>
    </location>
</feature>
<evidence type="ECO:0000313" key="2">
    <source>
        <dbReference type="EMBL" id="KIW37982.1"/>
    </source>
</evidence>
<feature type="region of interest" description="Disordered" evidence="1">
    <location>
        <begin position="604"/>
        <end position="629"/>
    </location>
</feature>
<feature type="compositionally biased region" description="Basic and acidic residues" evidence="1">
    <location>
        <begin position="279"/>
        <end position="302"/>
    </location>
</feature>
<dbReference type="AlphaFoldDB" id="A0A0D2BKV2"/>
<gene>
    <name evidence="2" type="ORF">PV06_09959</name>
</gene>
<feature type="region of interest" description="Disordered" evidence="1">
    <location>
        <begin position="1"/>
        <end position="47"/>
    </location>
</feature>
<feature type="compositionally biased region" description="Acidic residues" evidence="1">
    <location>
        <begin position="733"/>
        <end position="742"/>
    </location>
</feature>
<dbReference type="EMBL" id="KN847342">
    <property type="protein sequence ID" value="KIW37982.1"/>
    <property type="molecule type" value="Genomic_DNA"/>
</dbReference>
<proteinExistence type="predicted"/>
<reference evidence="2 3" key="1">
    <citation type="submission" date="2015-01" db="EMBL/GenBank/DDBJ databases">
        <title>The Genome Sequence of Exophiala oligosperma CBS72588.</title>
        <authorList>
            <consortium name="The Broad Institute Genomics Platform"/>
            <person name="Cuomo C."/>
            <person name="de Hoog S."/>
            <person name="Gorbushina A."/>
            <person name="Stielow B."/>
            <person name="Teixiera M."/>
            <person name="Abouelleil A."/>
            <person name="Chapman S.B."/>
            <person name="Priest M."/>
            <person name="Young S.K."/>
            <person name="Wortman J."/>
            <person name="Nusbaum C."/>
            <person name="Birren B."/>
        </authorList>
    </citation>
    <scope>NUCLEOTIDE SEQUENCE [LARGE SCALE GENOMIC DNA]</scope>
    <source>
        <strain evidence="2 3">CBS 72588</strain>
    </source>
</reference>
<dbReference type="Proteomes" id="UP000053342">
    <property type="component" value="Unassembled WGS sequence"/>
</dbReference>
<protein>
    <submittedName>
        <fullName evidence="2">Uncharacterized protein</fullName>
    </submittedName>
</protein>
<feature type="compositionally biased region" description="Low complexity" evidence="1">
    <location>
        <begin position="743"/>
        <end position="755"/>
    </location>
</feature>
<feature type="region of interest" description="Disordered" evidence="1">
    <location>
        <begin position="439"/>
        <end position="458"/>
    </location>
</feature>
<dbReference type="GeneID" id="27362033"/>
<dbReference type="OrthoDB" id="420046at2759"/>
<dbReference type="VEuPathDB" id="FungiDB:PV06_09959"/>
<feature type="region of interest" description="Disordered" evidence="1">
    <location>
        <begin position="641"/>
        <end position="666"/>
    </location>
</feature>
<evidence type="ECO:0000256" key="1">
    <source>
        <dbReference type="SAM" id="MobiDB-lite"/>
    </source>
</evidence>
<dbReference type="HOGENOM" id="CLU_012587_0_0_1"/>
<sequence>MAKKKAKANSHSDRRGAAPNTAQDSPASLAQKPQKSKDTEDPGGPPSLLICRNKHWRYISAYQGHWLSCPLDELESLAYINYNAPRPTPILPSMFFDILKIRTLIDDATSLAVRAASGTASSSVQTSSQRGTVVESLGLGPVKGGNAKPSRERRHRMREHATQKLAAAYRLDEVASSVAVMQGASALEDVAKHVLQRNEKDPDAQYVHFFHEKIPSMSIYHNTSLAPLDDVLRHMPTEASTYRTRAEAQMFKQNTEESIRECTDGLSAFRLYHSQHQKLSKEKVVPAKDTTRPDGDHKSSDRLEDENQPSSLELQLLFLRGDRYLSLACSNATWAFFYGDEKYEEDVREDPEAVVKSQQEAAKFREEVRKHVRPYAKRALRDFMSFLSHLEYTPGMKVAELKAFVKAQHPSYFGETKQARREKVIEICAQAGAGIFYNTHGKSHRDRQKDSPTPKLPQRSVYTLNTLFTAVPPADLPSYPPEATPEHENEDLSMPIFSEAVSYHPLLAEVVHSLLLCHCLMQTSTKELARHAYMAARIERICDGYPIFSPSRSPARADWVEILRRSKNWLQLSNTWQTLCTPNAHVDSPVVLNQTEYATLQEATDPQAQKEVTNHDGAMGTNQAIGEETRDPKLLAQGSEALQEEEGASKRKAGSGKSTGNHTSGLIDAYDGGASWKLPQRSSRDSPLGFVPDRAESIVRWIMHAPPPSAIDGPKRRSGAKARSKKKNKDTGLDEELSDLDLSDGGVSLGEQGLA</sequence>
<accession>A0A0D2BKV2</accession>
<feature type="region of interest" description="Disordered" evidence="1">
    <location>
        <begin position="136"/>
        <end position="155"/>
    </location>
</feature>
<organism evidence="2 3">
    <name type="scientific">Exophiala oligosperma</name>
    <dbReference type="NCBI Taxonomy" id="215243"/>
    <lineage>
        <taxon>Eukaryota</taxon>
        <taxon>Fungi</taxon>
        <taxon>Dikarya</taxon>
        <taxon>Ascomycota</taxon>
        <taxon>Pezizomycotina</taxon>
        <taxon>Eurotiomycetes</taxon>
        <taxon>Chaetothyriomycetidae</taxon>
        <taxon>Chaetothyriales</taxon>
        <taxon>Herpotrichiellaceae</taxon>
        <taxon>Exophiala</taxon>
    </lineage>
</organism>
<feature type="compositionally biased region" description="Basic residues" evidence="1">
    <location>
        <begin position="716"/>
        <end position="728"/>
    </location>
</feature>